<dbReference type="PANTHER" id="PTHR37984">
    <property type="entry name" value="PROTEIN CBG26694"/>
    <property type="match status" value="1"/>
</dbReference>
<feature type="compositionally biased region" description="Basic and acidic residues" evidence="1">
    <location>
        <begin position="430"/>
        <end position="446"/>
    </location>
</feature>
<feature type="region of interest" description="Disordered" evidence="1">
    <location>
        <begin position="179"/>
        <end position="219"/>
    </location>
</feature>
<keyword evidence="3" id="KW-1185">Reference proteome</keyword>
<dbReference type="InParanoid" id="A7S433"/>
<feature type="compositionally biased region" description="Polar residues" evidence="1">
    <location>
        <begin position="413"/>
        <end position="428"/>
    </location>
</feature>
<dbReference type="GO" id="GO:0003727">
    <property type="term" value="F:single-stranded RNA binding"/>
    <property type="evidence" value="ECO:0000318"/>
    <property type="project" value="GO_Central"/>
</dbReference>
<dbReference type="Gene3D" id="4.10.60.10">
    <property type="entry name" value="Zinc finger, CCHC-type"/>
    <property type="match status" value="1"/>
</dbReference>
<dbReference type="GO" id="GO:0005737">
    <property type="term" value="C:cytoplasm"/>
    <property type="evidence" value="ECO:0000318"/>
    <property type="project" value="GO_Central"/>
</dbReference>
<dbReference type="HOGENOM" id="CLU_614376_0_0_1"/>
<dbReference type="Proteomes" id="UP000001593">
    <property type="component" value="Unassembled WGS sequence"/>
</dbReference>
<dbReference type="EMBL" id="DS469576">
    <property type="protein sequence ID" value="EDO41510.1"/>
    <property type="molecule type" value="Genomic_DNA"/>
</dbReference>
<feature type="compositionally biased region" description="Basic residues" evidence="1">
    <location>
        <begin position="205"/>
        <end position="217"/>
    </location>
</feature>
<evidence type="ECO:0000313" key="3">
    <source>
        <dbReference type="Proteomes" id="UP000001593"/>
    </source>
</evidence>
<dbReference type="InterPro" id="IPR050951">
    <property type="entry name" value="Retrovirus_Pol_polyprotein"/>
</dbReference>
<feature type="compositionally biased region" description="Low complexity" evidence="1">
    <location>
        <begin position="188"/>
        <end position="201"/>
    </location>
</feature>
<dbReference type="AlphaFoldDB" id="A7S433"/>
<dbReference type="STRING" id="45351.A7S433"/>
<dbReference type="GO" id="GO:2000767">
    <property type="term" value="P:positive regulation of cytoplasmic translation"/>
    <property type="evidence" value="ECO:0000318"/>
    <property type="project" value="GO_Central"/>
</dbReference>
<protein>
    <submittedName>
        <fullName evidence="2">Uncharacterized protein</fullName>
    </submittedName>
</protein>
<dbReference type="GO" id="GO:0003729">
    <property type="term" value="F:mRNA binding"/>
    <property type="evidence" value="ECO:0000318"/>
    <property type="project" value="GO_Central"/>
</dbReference>
<accession>A7S433</accession>
<gene>
    <name evidence="2" type="ORF">NEMVEDRAFT_v1g206486</name>
</gene>
<evidence type="ECO:0000256" key="1">
    <source>
        <dbReference type="SAM" id="MobiDB-lite"/>
    </source>
</evidence>
<organism evidence="2 3">
    <name type="scientific">Nematostella vectensis</name>
    <name type="common">Starlet sea anemone</name>
    <dbReference type="NCBI Taxonomy" id="45351"/>
    <lineage>
        <taxon>Eukaryota</taxon>
        <taxon>Metazoa</taxon>
        <taxon>Cnidaria</taxon>
        <taxon>Anthozoa</taxon>
        <taxon>Hexacorallia</taxon>
        <taxon>Actiniaria</taxon>
        <taxon>Edwardsiidae</taxon>
        <taxon>Nematostella</taxon>
    </lineage>
</organism>
<dbReference type="GO" id="GO:0045182">
    <property type="term" value="F:translation regulator activity"/>
    <property type="evidence" value="ECO:0000318"/>
    <property type="project" value="GO_Central"/>
</dbReference>
<reference evidence="2 3" key="1">
    <citation type="journal article" date="2007" name="Science">
        <title>Sea anemone genome reveals ancestral eumetazoan gene repertoire and genomic organization.</title>
        <authorList>
            <person name="Putnam N.H."/>
            <person name="Srivastava M."/>
            <person name="Hellsten U."/>
            <person name="Dirks B."/>
            <person name="Chapman J."/>
            <person name="Salamov A."/>
            <person name="Terry A."/>
            <person name="Shapiro H."/>
            <person name="Lindquist E."/>
            <person name="Kapitonov V.V."/>
            <person name="Jurka J."/>
            <person name="Genikhovich G."/>
            <person name="Grigoriev I.V."/>
            <person name="Lucas S.M."/>
            <person name="Steele R.E."/>
            <person name="Finnerty J.R."/>
            <person name="Technau U."/>
            <person name="Martindale M.Q."/>
            <person name="Rokhsar D.S."/>
        </authorList>
    </citation>
    <scope>NUCLEOTIDE SEQUENCE [LARGE SCALE GENOMIC DNA]</scope>
    <source>
        <strain evidence="3">CH2 X CH6</strain>
    </source>
</reference>
<proteinExistence type="predicted"/>
<dbReference type="PANTHER" id="PTHR37984:SF5">
    <property type="entry name" value="PROTEIN NYNRIN-LIKE"/>
    <property type="match status" value="1"/>
</dbReference>
<name>A7S433_NEMVE</name>
<evidence type="ECO:0000313" key="2">
    <source>
        <dbReference type="EMBL" id="EDO41510.1"/>
    </source>
</evidence>
<feature type="region of interest" description="Disordered" evidence="1">
    <location>
        <begin position="410"/>
        <end position="446"/>
    </location>
</feature>
<sequence length="446" mass="50955">MEKLRAHYTGTTGSSLLTDRFNFWTSCRQKHESIQEWEVKVRQASSLCGYGELNDELSLDKFIFGLSEEQMRTELLKTHIKPDTSKKTLTDVVSEAKSIESAKKTSKLIADSSAKGIEEEVHWTGLRHSQMKLRREPGTCFWCGDRRGPHPWKECPANGKSCSKCADNDHFARVCLEEHNPQASGSNQRQQQARGRPQARGYNQRSRRGYPRARATPRPRDVHYTDICEEQQYGSAPNPDYGFDMYALEAQVYNIDTDSPSKSPGKRYFTTLKAYYDKTAGTQQRSLDIGNYAYAKPRPNQRGQPWRYGEVVEKDETARSYTIRTPRGINIRRNTIHLRPAAPLPTDDRLQMMVMRYPASEPYIANPAQFSQPTGISHNTPQIHKSQVSSHQTEEIYKSNPMDGLAIEIPLPQDTQGQPETLNPARQTRSGREVKTPQRLKDYLLK</sequence>